<dbReference type="InterPro" id="IPR012312">
    <property type="entry name" value="Hemerythrin-like"/>
</dbReference>
<dbReference type="GO" id="GO:0005886">
    <property type="term" value="C:plasma membrane"/>
    <property type="evidence" value="ECO:0007669"/>
    <property type="project" value="TreeGrafter"/>
</dbReference>
<dbReference type="EMBL" id="JACHHW010000004">
    <property type="protein sequence ID" value="MBB5187586.1"/>
    <property type="molecule type" value="Genomic_DNA"/>
</dbReference>
<organism evidence="2 3">
    <name type="scientific">Zhongshania antarctica</name>
    <dbReference type="NCBI Taxonomy" id="641702"/>
    <lineage>
        <taxon>Bacteria</taxon>
        <taxon>Pseudomonadati</taxon>
        <taxon>Pseudomonadota</taxon>
        <taxon>Gammaproteobacteria</taxon>
        <taxon>Cellvibrionales</taxon>
        <taxon>Spongiibacteraceae</taxon>
        <taxon>Zhongshania</taxon>
    </lineage>
</organism>
<gene>
    <name evidence="2" type="ORF">HNQ57_001855</name>
</gene>
<dbReference type="PANTHER" id="PTHR39966:SF1">
    <property type="entry name" value="HEMERYTHRIN-LIKE DOMAIN-CONTAINING PROTEIN"/>
    <property type="match status" value="1"/>
</dbReference>
<dbReference type="Gene3D" id="1.20.120.520">
    <property type="entry name" value="nmb1532 protein domain like"/>
    <property type="match status" value="1"/>
</dbReference>
<feature type="domain" description="Hemerythrin-like" evidence="1">
    <location>
        <begin position="5"/>
        <end position="136"/>
    </location>
</feature>
<evidence type="ECO:0000313" key="2">
    <source>
        <dbReference type="EMBL" id="MBB5187586.1"/>
    </source>
</evidence>
<protein>
    <submittedName>
        <fullName evidence="2">Hemerythrin-like domain-containing protein</fullName>
    </submittedName>
</protein>
<comment type="caution">
    <text evidence="2">The sequence shown here is derived from an EMBL/GenBank/DDBJ whole genome shotgun (WGS) entry which is preliminary data.</text>
</comment>
<keyword evidence="3" id="KW-1185">Reference proteome</keyword>
<name>A0A840R4Y2_9GAMM</name>
<dbReference type="AlphaFoldDB" id="A0A840R4Y2"/>
<evidence type="ECO:0000313" key="3">
    <source>
        <dbReference type="Proteomes" id="UP000536640"/>
    </source>
</evidence>
<proteinExistence type="predicted"/>
<reference evidence="2 3" key="1">
    <citation type="submission" date="2020-08" db="EMBL/GenBank/DDBJ databases">
        <title>Genomic Encyclopedia of Type Strains, Phase IV (KMG-IV): sequencing the most valuable type-strain genomes for metagenomic binning, comparative biology and taxonomic classification.</title>
        <authorList>
            <person name="Goeker M."/>
        </authorList>
    </citation>
    <scope>NUCLEOTIDE SEQUENCE [LARGE SCALE GENOMIC DNA]</scope>
    <source>
        <strain evidence="2 3">DSM 25701</strain>
    </source>
</reference>
<sequence>MQYLLSQLEQDHQRILKMMYLLSKEINLLTGLDKGTPNCDRILEILDYIQVYPEIWHHPTEDILFHQLLRKDNVNIVAVQSLLRDHPSLEALSSQLSLIYSELRATATAPTTSVLRLSRHYCSKQISHIHDERSVFSAITSRFDEADWQSVANALRRNTANNDDLAQFEYISRSKALNQSHILTSGDLH</sequence>
<accession>A0A840R4Y2</accession>
<dbReference type="Proteomes" id="UP000536640">
    <property type="component" value="Unassembled WGS sequence"/>
</dbReference>
<dbReference type="RefSeq" id="WP_184462417.1">
    <property type="nucleotide sequence ID" value="NZ_JACHHW010000004.1"/>
</dbReference>
<evidence type="ECO:0000259" key="1">
    <source>
        <dbReference type="Pfam" id="PF01814"/>
    </source>
</evidence>
<dbReference type="Pfam" id="PF01814">
    <property type="entry name" value="Hemerythrin"/>
    <property type="match status" value="1"/>
</dbReference>
<dbReference type="PANTHER" id="PTHR39966">
    <property type="entry name" value="BLL2471 PROTEIN-RELATED"/>
    <property type="match status" value="1"/>
</dbReference>